<accession>A0ABR3NJT5</accession>
<protein>
    <submittedName>
        <fullName evidence="2">Uncharacterized protein</fullName>
    </submittedName>
</protein>
<dbReference type="Proteomes" id="UP001558613">
    <property type="component" value="Unassembled WGS sequence"/>
</dbReference>
<organism evidence="2 3">
    <name type="scientific">Cirrhinus molitorella</name>
    <name type="common">mud carp</name>
    <dbReference type="NCBI Taxonomy" id="172907"/>
    <lineage>
        <taxon>Eukaryota</taxon>
        <taxon>Metazoa</taxon>
        <taxon>Chordata</taxon>
        <taxon>Craniata</taxon>
        <taxon>Vertebrata</taxon>
        <taxon>Euteleostomi</taxon>
        <taxon>Actinopterygii</taxon>
        <taxon>Neopterygii</taxon>
        <taxon>Teleostei</taxon>
        <taxon>Ostariophysi</taxon>
        <taxon>Cypriniformes</taxon>
        <taxon>Cyprinidae</taxon>
        <taxon>Labeoninae</taxon>
        <taxon>Labeonini</taxon>
        <taxon>Cirrhinus</taxon>
    </lineage>
</organism>
<evidence type="ECO:0000313" key="2">
    <source>
        <dbReference type="EMBL" id="KAL1277102.1"/>
    </source>
</evidence>
<gene>
    <name evidence="2" type="ORF">QQF64_023775</name>
</gene>
<feature type="region of interest" description="Disordered" evidence="1">
    <location>
        <begin position="1"/>
        <end position="27"/>
    </location>
</feature>
<reference evidence="2 3" key="1">
    <citation type="submission" date="2023-09" db="EMBL/GenBank/DDBJ databases">
        <authorList>
            <person name="Wang M."/>
        </authorList>
    </citation>
    <scope>NUCLEOTIDE SEQUENCE [LARGE SCALE GENOMIC DNA]</scope>
    <source>
        <strain evidence="2">GT-2023</strain>
        <tissue evidence="2">Liver</tissue>
    </source>
</reference>
<evidence type="ECO:0000313" key="3">
    <source>
        <dbReference type="Proteomes" id="UP001558613"/>
    </source>
</evidence>
<sequence>MSRPTVPSLHDKPIPTEAPSINETSSCDTEIISSPQSYCQLQKLCQTDGTVLSPNAKPKSIISEAKASKTSKFNAYPSNADLDDVAAALVSLAPMLQKKTL</sequence>
<keyword evidence="3" id="KW-1185">Reference proteome</keyword>
<comment type="caution">
    <text evidence="2">The sequence shown here is derived from an EMBL/GenBank/DDBJ whole genome shotgun (WGS) entry which is preliminary data.</text>
</comment>
<name>A0ABR3NJT5_9TELE</name>
<proteinExistence type="predicted"/>
<evidence type="ECO:0000256" key="1">
    <source>
        <dbReference type="SAM" id="MobiDB-lite"/>
    </source>
</evidence>
<dbReference type="EMBL" id="JAYMGO010000003">
    <property type="protein sequence ID" value="KAL1277102.1"/>
    <property type="molecule type" value="Genomic_DNA"/>
</dbReference>